<dbReference type="SUPFAM" id="SSF51735">
    <property type="entry name" value="NAD(P)-binding Rossmann-fold domains"/>
    <property type="match status" value="1"/>
</dbReference>
<dbReference type="SUPFAM" id="SSF55347">
    <property type="entry name" value="Glyceraldehyde-3-phosphate dehydrogenase-like, C-terminal domain"/>
    <property type="match status" value="1"/>
</dbReference>
<sequence length="290" mass="31299">MYRIALVQDLPMPDDTRDAFAVAAGDAPSSFAHIDELLAASEAPLVWLHTRTGWHAEYAIKALQAGRDVVCNAPLCLTSSAAWQILETAKYTGRKLLVINHCSRFWRQAARELGTLRSVHAWARTTNIPGGNRFPDGGHLYGLFYPLAEALTTVLGPIESVSGNLERSADADALELSGHAQFALESGGTAFLDWTVGAQAEANHSGFSVTLEGEHGSLVVRGIFEQDKLKVTSVEPTGIAMNDPGLSKCLADRLPSVLDGAADGRLDAFRALRVVEFIDRIYTRLQASEA</sequence>
<keyword evidence="1" id="KW-0560">Oxidoreductase</keyword>
<evidence type="ECO:0000256" key="1">
    <source>
        <dbReference type="ARBA" id="ARBA00023002"/>
    </source>
</evidence>
<dbReference type="PANTHER" id="PTHR43818">
    <property type="entry name" value="BCDNA.GH03377"/>
    <property type="match status" value="1"/>
</dbReference>
<proteinExistence type="predicted"/>
<dbReference type="Pfam" id="PF01408">
    <property type="entry name" value="GFO_IDH_MocA"/>
    <property type="match status" value="1"/>
</dbReference>
<name>A0A4R4E813_9BACT</name>
<dbReference type="RefSeq" id="WP_131850875.1">
    <property type="nucleotide sequence ID" value="NZ_SKFH01000004.1"/>
</dbReference>
<dbReference type="GO" id="GO:0016491">
    <property type="term" value="F:oxidoreductase activity"/>
    <property type="evidence" value="ECO:0007669"/>
    <property type="project" value="UniProtKB-KW"/>
</dbReference>
<evidence type="ECO:0000313" key="3">
    <source>
        <dbReference type="EMBL" id="TCZ73875.1"/>
    </source>
</evidence>
<dbReference type="Gene3D" id="3.40.50.720">
    <property type="entry name" value="NAD(P)-binding Rossmann-like Domain"/>
    <property type="match status" value="1"/>
</dbReference>
<dbReference type="Gene3D" id="3.30.360.10">
    <property type="entry name" value="Dihydrodipicolinate Reductase, domain 2"/>
    <property type="match status" value="1"/>
</dbReference>
<comment type="caution">
    <text evidence="3">The sequence shown here is derived from an EMBL/GenBank/DDBJ whole genome shotgun (WGS) entry which is preliminary data.</text>
</comment>
<dbReference type="PANTHER" id="PTHR43818:SF11">
    <property type="entry name" value="BCDNA.GH03377"/>
    <property type="match status" value="1"/>
</dbReference>
<dbReference type="InterPro" id="IPR036291">
    <property type="entry name" value="NAD(P)-bd_dom_sf"/>
</dbReference>
<dbReference type="InterPro" id="IPR000683">
    <property type="entry name" value="Gfo/Idh/MocA-like_OxRdtase_N"/>
</dbReference>
<evidence type="ECO:0000313" key="4">
    <source>
        <dbReference type="Proteomes" id="UP000295164"/>
    </source>
</evidence>
<organism evidence="3 4">
    <name type="scientific">Flaviaesturariibacter aridisoli</name>
    <dbReference type="NCBI Taxonomy" id="2545761"/>
    <lineage>
        <taxon>Bacteria</taxon>
        <taxon>Pseudomonadati</taxon>
        <taxon>Bacteroidota</taxon>
        <taxon>Chitinophagia</taxon>
        <taxon>Chitinophagales</taxon>
        <taxon>Chitinophagaceae</taxon>
        <taxon>Flaviaestuariibacter</taxon>
    </lineage>
</organism>
<dbReference type="GO" id="GO:0000166">
    <property type="term" value="F:nucleotide binding"/>
    <property type="evidence" value="ECO:0007669"/>
    <property type="project" value="InterPro"/>
</dbReference>
<gene>
    <name evidence="3" type="ORF">E0486_04115</name>
</gene>
<dbReference type="EMBL" id="SKFH01000004">
    <property type="protein sequence ID" value="TCZ73875.1"/>
    <property type="molecule type" value="Genomic_DNA"/>
</dbReference>
<dbReference type="AlphaFoldDB" id="A0A4R4E813"/>
<dbReference type="OrthoDB" id="9815825at2"/>
<keyword evidence="4" id="KW-1185">Reference proteome</keyword>
<dbReference type="Proteomes" id="UP000295164">
    <property type="component" value="Unassembled WGS sequence"/>
</dbReference>
<dbReference type="InterPro" id="IPR050463">
    <property type="entry name" value="Gfo/Idh/MocA_oxidrdct_glycsds"/>
</dbReference>
<protein>
    <submittedName>
        <fullName evidence="3">Gfo/Idh/MocA family oxidoreductase</fullName>
    </submittedName>
</protein>
<feature type="domain" description="Gfo/Idh/MocA-like oxidoreductase N-terminal" evidence="2">
    <location>
        <begin position="26"/>
        <end position="98"/>
    </location>
</feature>
<accession>A0A4R4E813</accession>
<reference evidence="3 4" key="1">
    <citation type="submission" date="2019-03" db="EMBL/GenBank/DDBJ databases">
        <authorList>
            <person name="Kim M.K.M."/>
        </authorList>
    </citation>
    <scope>NUCLEOTIDE SEQUENCE [LARGE SCALE GENOMIC DNA]</scope>
    <source>
        <strain evidence="3 4">17J68-15</strain>
    </source>
</reference>
<evidence type="ECO:0000259" key="2">
    <source>
        <dbReference type="Pfam" id="PF01408"/>
    </source>
</evidence>